<dbReference type="OrthoDB" id="9778516at2"/>
<dbReference type="InterPro" id="IPR024191">
    <property type="entry name" value="Peptidase_M61"/>
</dbReference>
<dbReference type="InterPro" id="IPR007963">
    <property type="entry name" value="Peptidase_M61_catalytic"/>
</dbReference>
<dbReference type="Gene3D" id="2.30.42.10">
    <property type="match status" value="1"/>
</dbReference>
<evidence type="ECO:0000259" key="2">
    <source>
        <dbReference type="Pfam" id="PF17899"/>
    </source>
</evidence>
<dbReference type="InterPro" id="IPR036034">
    <property type="entry name" value="PDZ_sf"/>
</dbReference>
<evidence type="ECO:0000313" key="4">
    <source>
        <dbReference type="Proteomes" id="UP000298180"/>
    </source>
</evidence>
<dbReference type="Proteomes" id="UP000298180">
    <property type="component" value="Unassembled WGS sequence"/>
</dbReference>
<keyword evidence="4" id="KW-1185">Reference proteome</keyword>
<dbReference type="SUPFAM" id="SSF55486">
    <property type="entry name" value="Metalloproteases ('zincins'), catalytic domain"/>
    <property type="match status" value="1"/>
</dbReference>
<organism evidence="3 4">
    <name type="scientific">Ramlibacter henchirensis</name>
    <dbReference type="NCBI Taxonomy" id="204072"/>
    <lineage>
        <taxon>Bacteria</taxon>
        <taxon>Pseudomonadati</taxon>
        <taxon>Pseudomonadota</taxon>
        <taxon>Betaproteobacteria</taxon>
        <taxon>Burkholderiales</taxon>
        <taxon>Comamonadaceae</taxon>
        <taxon>Ramlibacter</taxon>
    </lineage>
</organism>
<dbReference type="PIRSF" id="PIRSF016493">
    <property type="entry name" value="Glycyl_aminpptds"/>
    <property type="match status" value="1"/>
</dbReference>
<feature type="domain" description="Peptidase M61 N-terminal" evidence="2">
    <location>
        <begin position="14"/>
        <end position="182"/>
    </location>
</feature>
<gene>
    <name evidence="3" type="ORF">EZ313_07575</name>
</gene>
<feature type="domain" description="Peptidase M61 catalytic" evidence="1">
    <location>
        <begin position="281"/>
        <end position="397"/>
    </location>
</feature>
<accession>A0A4Z0C493</accession>
<comment type="caution">
    <text evidence="3">The sequence shown here is derived from an EMBL/GenBank/DDBJ whole genome shotgun (WGS) entry which is preliminary data.</text>
</comment>
<sequence length="587" mass="66151">MSPRAHAAPAWRLHYRVEAADLHAHLFHVALTIEQPSAAQRVSLPVWIPGSYLVREFSKNLQKLVARQDGRAVPIHQIDKCTWQIDCVPSSPLVLGYEVYAFDTSVRTAWLDADRGFFNGTSLCLRVHGQEPQPHALELVSPRPGWEAATGLTPLKTGKRGFGLYLAQDYDELVDCPVEMGAFWSTEFKVHGVPHRLVVSGATESLDGARLASDVHKICESEIRFWHDRRKPPFKSYVFLLNAVDDGYGGLEHRNSTALIGSRRDLPRVGDPRMGDGYLTLLGLISHEYFHTWNVKQLRPAEFTRYDYSQENYTQLLWFFEGFTSYYDDLLLRRAGLIDEATYVRLLNKTINQVLQTPGREVQPVAQASFDAWVKYYRQDENTPNATVSYYTKGSLVALCFDLTLRAEGHTTLDDVMRALWVRCKAGPMTEADFAAVLRELGQRSFAREIAAWVHSTRELPLADLLQKQGVFALDEPAQLQQRLGIRVDETGGTIKLKTVLRGGAAEQAGMAAGDEWLGVEVAGNAWRLAKTDDLLLYAGSHRRLIALVARDRRLLRLELHLPAAVTTWRLVLRDPALAQPWLSLQT</sequence>
<dbReference type="InterPro" id="IPR027268">
    <property type="entry name" value="Peptidase_M4/M1_CTD_sf"/>
</dbReference>
<dbReference type="Gene3D" id="1.10.390.10">
    <property type="entry name" value="Neutral Protease Domain 2"/>
    <property type="match status" value="1"/>
</dbReference>
<protein>
    <submittedName>
        <fullName evidence="3">M61 family peptidase</fullName>
    </submittedName>
</protein>
<reference evidence="3 4" key="1">
    <citation type="submission" date="2019-03" db="EMBL/GenBank/DDBJ databases">
        <title>Ramlibacter henchirensis DSM 14656, whole genome shotgun sequence.</title>
        <authorList>
            <person name="Zhang X."/>
            <person name="Feng G."/>
            <person name="Zhu H."/>
        </authorList>
    </citation>
    <scope>NUCLEOTIDE SEQUENCE [LARGE SCALE GENOMIC DNA]</scope>
    <source>
        <strain evidence="3 4">DSM 14656</strain>
    </source>
</reference>
<dbReference type="Gene3D" id="2.60.40.3650">
    <property type="match status" value="1"/>
</dbReference>
<evidence type="ECO:0000259" key="1">
    <source>
        <dbReference type="Pfam" id="PF05299"/>
    </source>
</evidence>
<dbReference type="AlphaFoldDB" id="A0A4Z0C493"/>
<dbReference type="EMBL" id="SMLM01000001">
    <property type="protein sequence ID" value="TFZ06487.1"/>
    <property type="molecule type" value="Genomic_DNA"/>
</dbReference>
<dbReference type="Pfam" id="PF05299">
    <property type="entry name" value="Peptidase_M61"/>
    <property type="match status" value="1"/>
</dbReference>
<dbReference type="RefSeq" id="WP_135262573.1">
    <property type="nucleotide sequence ID" value="NZ_SMLM01000001.1"/>
</dbReference>
<proteinExistence type="predicted"/>
<name>A0A4Z0C493_9BURK</name>
<evidence type="ECO:0000313" key="3">
    <source>
        <dbReference type="EMBL" id="TFZ06487.1"/>
    </source>
</evidence>
<dbReference type="InterPro" id="IPR040756">
    <property type="entry name" value="Peptidase_M61_N"/>
</dbReference>
<dbReference type="Pfam" id="PF17899">
    <property type="entry name" value="Peptidase_M61_N"/>
    <property type="match status" value="1"/>
</dbReference>